<evidence type="ECO:0000256" key="8">
    <source>
        <dbReference type="SAM" id="MobiDB-lite"/>
    </source>
</evidence>
<keyword evidence="4 10" id="KW-0418">Kinase</keyword>
<sequence length="669" mass="74609">MTTPERSREAPSVEALFQASASREARARMELLERRLTSASPASGRKRRDRARERENGGREEDAGVERCAVADSASDSSDSSDDEDGTAYGVVRSGEGGGKKRRRGDGAGRRASDAENERPMSGGGVARSKRHPSQTAATAKKTVTQEANASLLERFENTNSRGANREMLVAFGSTAGAREDAGSAKKVKDLEEKLATAEKDREAYERACDELRALNNDLKLKHERANEARARGVHQLAVKLAALERKQMRMQIAEEGLRLGTIGVQRVGSVLQEVWEDGRAFHELDERLNRLAESKKLAEEKRKQVKKKLPPPGSAQMDTAAHAEYVLSEEVHKARMAIIRKEEESIKTEREALEREKAAHIRALKRVRDEDGSRFNKHPVLGDRYVLMNLLGRGGFSEVYKAFDCVEMREVACKLHQLNPQWSEERKRTYVRHAARECSIHKALDHPHVVRLIDVFEVDCDSFCTVLELCTGDDLDARLKAQGSISEREARAILAQVFSGLAYMSTGPKRIIHYDLKPGNILFDEAGRVKITDFGLSKIMEERNVGFGADSGMELTSQGAGTYWYLPPECFETGPAPPKISSKVDTWSCGVILFQMIYGKRPFGHDMSQEQILHAGTIRNAKDVEFPSKPSISSEGKAFIRRCLAYKQSDRPDVLEASKDPYMTFLTK</sequence>
<protein>
    <submittedName>
        <fullName evidence="10">Serine/threonine-protein kinase, active site</fullName>
    </submittedName>
</protein>
<dbReference type="GeneID" id="9837464"/>
<dbReference type="GO" id="GO:0035556">
    <property type="term" value="P:intracellular signal transduction"/>
    <property type="evidence" value="ECO:0007669"/>
    <property type="project" value="TreeGrafter"/>
</dbReference>
<dbReference type="InterPro" id="IPR000719">
    <property type="entry name" value="Prot_kinase_dom"/>
</dbReference>
<dbReference type="KEGG" id="ota:OT_ostta13g01090"/>
<keyword evidence="11" id="KW-1185">Reference proteome</keyword>
<dbReference type="GO" id="GO:0007059">
    <property type="term" value="P:chromosome segregation"/>
    <property type="evidence" value="ECO:0007669"/>
    <property type="project" value="TreeGrafter"/>
</dbReference>
<dbReference type="PANTHER" id="PTHR22974">
    <property type="entry name" value="MIXED LINEAGE PROTEIN KINASE"/>
    <property type="match status" value="1"/>
</dbReference>
<proteinExistence type="predicted"/>
<evidence type="ECO:0000256" key="5">
    <source>
        <dbReference type="ARBA" id="ARBA00022840"/>
    </source>
</evidence>
<keyword evidence="2" id="KW-0808">Transferase</keyword>
<dbReference type="FunFam" id="1.10.510.10:FF:000698">
    <property type="entry name" value="Serine/threonine-protein kinase tousled-like 1"/>
    <property type="match status" value="1"/>
</dbReference>
<evidence type="ECO:0000256" key="4">
    <source>
        <dbReference type="ARBA" id="ARBA00022777"/>
    </source>
</evidence>
<evidence type="ECO:0000256" key="6">
    <source>
        <dbReference type="PROSITE-ProRule" id="PRU10141"/>
    </source>
</evidence>
<organism evidence="10 11">
    <name type="scientific">Ostreococcus tauri</name>
    <name type="common">Marine green alga</name>
    <dbReference type="NCBI Taxonomy" id="70448"/>
    <lineage>
        <taxon>Eukaryota</taxon>
        <taxon>Viridiplantae</taxon>
        <taxon>Chlorophyta</taxon>
        <taxon>Mamiellophyceae</taxon>
        <taxon>Mamiellales</taxon>
        <taxon>Bathycoccaceae</taxon>
        <taxon>Ostreococcus</taxon>
    </lineage>
</organism>
<keyword evidence="3 6" id="KW-0547">Nucleotide-binding</keyword>
<dbReference type="InParanoid" id="A0A096P7C4"/>
<evidence type="ECO:0000259" key="9">
    <source>
        <dbReference type="PROSITE" id="PS50011"/>
    </source>
</evidence>
<keyword evidence="1" id="KW-0723">Serine/threonine-protein kinase</keyword>
<dbReference type="SUPFAM" id="SSF56112">
    <property type="entry name" value="Protein kinase-like (PK-like)"/>
    <property type="match status" value="1"/>
</dbReference>
<accession>A0A096P7C4</accession>
<evidence type="ECO:0000313" key="10">
    <source>
        <dbReference type="EMBL" id="CEG00076.1"/>
    </source>
</evidence>
<dbReference type="Pfam" id="PF00069">
    <property type="entry name" value="Pkinase"/>
    <property type="match status" value="1"/>
</dbReference>
<evidence type="ECO:0000313" key="11">
    <source>
        <dbReference type="Proteomes" id="UP000009170"/>
    </source>
</evidence>
<feature type="coiled-coil region" evidence="7">
    <location>
        <begin position="337"/>
        <end position="371"/>
    </location>
</feature>
<dbReference type="GO" id="GO:0005634">
    <property type="term" value="C:nucleus"/>
    <property type="evidence" value="ECO:0007669"/>
    <property type="project" value="TreeGrafter"/>
</dbReference>
<feature type="region of interest" description="Disordered" evidence="8">
    <location>
        <begin position="1"/>
        <end position="145"/>
    </location>
</feature>
<dbReference type="GO" id="GO:0004674">
    <property type="term" value="F:protein serine/threonine kinase activity"/>
    <property type="evidence" value="ECO:0007669"/>
    <property type="project" value="UniProtKB-KW"/>
</dbReference>
<feature type="coiled-coil region" evidence="7">
    <location>
        <begin position="188"/>
        <end position="232"/>
    </location>
</feature>
<feature type="binding site" evidence="6">
    <location>
        <position position="415"/>
    </location>
    <ligand>
        <name>ATP</name>
        <dbReference type="ChEBI" id="CHEBI:30616"/>
    </ligand>
</feature>
<dbReference type="CDD" id="cd13990">
    <property type="entry name" value="STKc_TLK"/>
    <property type="match status" value="1"/>
</dbReference>
<dbReference type="InterPro" id="IPR017441">
    <property type="entry name" value="Protein_kinase_ATP_BS"/>
</dbReference>
<dbReference type="AlphaFoldDB" id="A0A096P7C4"/>
<gene>
    <name evidence="10" type="ORF">OT_ostta13g01090</name>
</gene>
<feature type="compositionally biased region" description="Basic and acidic residues" evidence="8">
    <location>
        <begin position="23"/>
        <end position="36"/>
    </location>
</feature>
<feature type="domain" description="Protein kinase" evidence="9">
    <location>
        <begin position="386"/>
        <end position="664"/>
    </location>
</feature>
<keyword evidence="7" id="KW-0175">Coiled coil</keyword>
<evidence type="ECO:0000256" key="3">
    <source>
        <dbReference type="ARBA" id="ARBA00022741"/>
    </source>
</evidence>
<dbReference type="RefSeq" id="XP_003082583.2">
    <property type="nucleotide sequence ID" value="XM_003082535.2"/>
</dbReference>
<feature type="compositionally biased region" description="Basic and acidic residues" evidence="8">
    <location>
        <begin position="1"/>
        <end position="11"/>
    </location>
</feature>
<dbReference type="PANTHER" id="PTHR22974:SF23">
    <property type="entry name" value="TOUSLED-LIKE KINASE, ISOFORM G"/>
    <property type="match status" value="1"/>
</dbReference>
<dbReference type="Gene3D" id="1.10.510.10">
    <property type="entry name" value="Transferase(Phosphotransferase) domain 1"/>
    <property type="match status" value="1"/>
</dbReference>
<dbReference type="GO" id="GO:0005524">
    <property type="term" value="F:ATP binding"/>
    <property type="evidence" value="ECO:0007669"/>
    <property type="project" value="UniProtKB-UniRule"/>
</dbReference>
<feature type="coiled-coil region" evidence="7">
    <location>
        <begin position="282"/>
        <end position="309"/>
    </location>
</feature>
<dbReference type="PROSITE" id="PS00108">
    <property type="entry name" value="PROTEIN_KINASE_ST"/>
    <property type="match status" value="1"/>
</dbReference>
<dbReference type="PROSITE" id="PS50011">
    <property type="entry name" value="PROTEIN_KINASE_DOM"/>
    <property type="match status" value="1"/>
</dbReference>
<keyword evidence="5 6" id="KW-0067">ATP-binding</keyword>
<evidence type="ECO:0000256" key="1">
    <source>
        <dbReference type="ARBA" id="ARBA00022527"/>
    </source>
</evidence>
<feature type="compositionally biased region" description="Basic and acidic residues" evidence="8">
    <location>
        <begin position="50"/>
        <end position="65"/>
    </location>
</feature>
<dbReference type="FunCoup" id="A0A096P7C4">
    <property type="interactions" value="1479"/>
</dbReference>
<dbReference type="EMBL" id="CAID01000013">
    <property type="protein sequence ID" value="CEG00076.1"/>
    <property type="molecule type" value="Genomic_DNA"/>
</dbReference>
<reference evidence="10 11" key="2">
    <citation type="journal article" date="2014" name="BMC Genomics">
        <title>An improved genome of the model marine alga Ostreococcus tauri unfolds by assessing Illumina de novo assemblies.</title>
        <authorList>
            <person name="Blanc-Mathieu R."/>
            <person name="Verhelst B."/>
            <person name="Derelle E."/>
            <person name="Rombauts S."/>
            <person name="Bouget F.Y."/>
            <person name="Carre I."/>
            <person name="Chateau A."/>
            <person name="Eyre-Walker A."/>
            <person name="Grimsley N."/>
            <person name="Moreau H."/>
            <person name="Piegu B."/>
            <person name="Rivals E."/>
            <person name="Schackwitz W."/>
            <person name="Van de Peer Y."/>
            <person name="Piganeau G."/>
        </authorList>
    </citation>
    <scope>NUCLEOTIDE SEQUENCE [LARGE SCALE GENOMIC DNA]</scope>
    <source>
        <strain evidence="11">OTTH 0595 / CCAP 157/2 / RCC745</strain>
    </source>
</reference>
<comment type="caution">
    <text evidence="10">The sequence shown here is derived from an EMBL/GenBank/DDBJ whole genome shotgun (WGS) entry which is preliminary data.</text>
</comment>
<dbReference type="InterPro" id="IPR011009">
    <property type="entry name" value="Kinase-like_dom_sf"/>
</dbReference>
<dbReference type="OrthoDB" id="346907at2759"/>
<dbReference type="InterPro" id="IPR008271">
    <property type="entry name" value="Ser/Thr_kinase_AS"/>
</dbReference>
<evidence type="ECO:0000256" key="2">
    <source>
        <dbReference type="ARBA" id="ARBA00022679"/>
    </source>
</evidence>
<dbReference type="PROSITE" id="PS00107">
    <property type="entry name" value="PROTEIN_KINASE_ATP"/>
    <property type="match status" value="1"/>
</dbReference>
<name>A0A096P7C4_OSTTA</name>
<dbReference type="SMART" id="SM00220">
    <property type="entry name" value="S_TKc"/>
    <property type="match status" value="1"/>
</dbReference>
<reference evidence="11" key="1">
    <citation type="journal article" date="2006" name="Proc. Natl. Acad. Sci. U.S.A.">
        <title>Genome analysis of the smallest free-living eukaryote Ostreococcus tauri unveils many unique features.</title>
        <authorList>
            <person name="Derelle E."/>
            <person name="Ferraz C."/>
            <person name="Rombauts S."/>
            <person name="Rouze P."/>
            <person name="Worden A.Z."/>
            <person name="Robbens S."/>
            <person name="Partensky F."/>
            <person name="Degroeve S."/>
            <person name="Echeynie S."/>
            <person name="Cooke R."/>
            <person name="Saeys Y."/>
            <person name="Wuyts J."/>
            <person name="Jabbari K."/>
            <person name="Bowler C."/>
            <person name="Panaud O."/>
            <person name="Piegu B."/>
            <person name="Ball S.G."/>
            <person name="Ral J.-P."/>
            <person name="Bouget F.-Y."/>
            <person name="Piganeau G."/>
            <person name="De Baets B."/>
            <person name="Picard A."/>
            <person name="Delseny M."/>
            <person name="Demaille J."/>
            <person name="Van de Peer Y."/>
            <person name="Moreau H."/>
        </authorList>
    </citation>
    <scope>NUCLEOTIDE SEQUENCE [LARGE SCALE GENOMIC DNA]</scope>
    <source>
        <strain evidence="11">OTTH 0595 / CCAP 157/2 / RCC745</strain>
    </source>
</reference>
<feature type="compositionally biased region" description="Basic and acidic residues" evidence="8">
    <location>
        <begin position="105"/>
        <end position="119"/>
    </location>
</feature>
<dbReference type="Proteomes" id="UP000009170">
    <property type="component" value="Unassembled WGS sequence"/>
</dbReference>
<dbReference type="STRING" id="70448.A0A096P7C4"/>
<evidence type="ECO:0000256" key="7">
    <source>
        <dbReference type="SAM" id="Coils"/>
    </source>
</evidence>